<dbReference type="InterPro" id="IPR029061">
    <property type="entry name" value="THDP-binding"/>
</dbReference>
<dbReference type="PANTHER" id="PTHR48084">
    <property type="entry name" value="2-OXOGLUTARATE OXIDOREDUCTASE SUBUNIT KORB-RELATED"/>
    <property type="match status" value="1"/>
</dbReference>
<dbReference type="GO" id="GO:0045333">
    <property type="term" value="P:cellular respiration"/>
    <property type="evidence" value="ECO:0007669"/>
    <property type="project" value="UniProtKB-ARBA"/>
</dbReference>
<dbReference type="KEGG" id="psyt:DSAG12_02891"/>
<dbReference type="PANTHER" id="PTHR48084:SF1">
    <property type="entry name" value="2-OXOGLUTARATE SYNTHASE SUBUNIT KORB"/>
    <property type="match status" value="1"/>
</dbReference>
<gene>
    <name evidence="3" type="ORF">DSAG12_02891</name>
</gene>
<dbReference type="GeneID" id="41330869"/>
<keyword evidence="4" id="KW-1185">Reference proteome</keyword>
<dbReference type="InterPro" id="IPR051457">
    <property type="entry name" value="2-oxoacid:Fd_oxidoreductase"/>
</dbReference>
<organism evidence="3 4">
    <name type="scientific">Promethearchaeum syntrophicum</name>
    <dbReference type="NCBI Taxonomy" id="2594042"/>
    <lineage>
        <taxon>Archaea</taxon>
        <taxon>Promethearchaeati</taxon>
        <taxon>Promethearchaeota</taxon>
        <taxon>Promethearchaeia</taxon>
        <taxon>Promethearchaeales</taxon>
        <taxon>Promethearchaeaceae</taxon>
        <taxon>Promethearchaeum</taxon>
    </lineage>
</organism>
<dbReference type="InterPro" id="IPR011766">
    <property type="entry name" value="TPP_enzyme_TPP-bd"/>
</dbReference>
<dbReference type="GO" id="GO:0044272">
    <property type="term" value="P:sulfur compound biosynthetic process"/>
    <property type="evidence" value="ECO:0007669"/>
    <property type="project" value="UniProtKB-ARBA"/>
</dbReference>
<protein>
    <submittedName>
        <fullName evidence="3">Thiamine pyrophosphate-dependent enzyme</fullName>
    </submittedName>
</protein>
<proteinExistence type="predicted"/>
<evidence type="ECO:0000259" key="2">
    <source>
        <dbReference type="Pfam" id="PF02775"/>
    </source>
</evidence>
<dbReference type="RefSeq" id="WP_147663978.1">
    <property type="nucleotide sequence ID" value="NZ_CP042905.2"/>
</dbReference>
<dbReference type="GO" id="GO:0006082">
    <property type="term" value="P:organic acid metabolic process"/>
    <property type="evidence" value="ECO:0007669"/>
    <property type="project" value="UniProtKB-ARBA"/>
</dbReference>
<reference evidence="3 4" key="2">
    <citation type="journal article" date="2024" name="Int. J. Syst. Evol. Microbiol.">
        <title>Promethearchaeum syntrophicum gen. nov., sp. nov., an anaerobic, obligately syntrophic archaeon, the first isolate of the lineage 'Asgard' archaea, and proposal of the new archaeal phylum Promethearchaeota phyl. nov. and kingdom Promethearchaeati regn. nov.</title>
        <authorList>
            <person name="Imachi H."/>
            <person name="Nobu M.K."/>
            <person name="Kato S."/>
            <person name="Takaki Y."/>
            <person name="Miyazaki M."/>
            <person name="Miyata M."/>
            <person name="Ogawara M."/>
            <person name="Saito Y."/>
            <person name="Sakai S."/>
            <person name="Tahara Y.O."/>
            <person name="Takano Y."/>
            <person name="Tasumi E."/>
            <person name="Uematsu K."/>
            <person name="Yoshimura T."/>
            <person name="Itoh T."/>
            <person name="Ohkuma M."/>
            <person name="Takai K."/>
        </authorList>
    </citation>
    <scope>NUCLEOTIDE SEQUENCE [LARGE SCALE GENOMIC DNA]</scope>
    <source>
        <strain evidence="3 4">MK-D1</strain>
    </source>
</reference>
<dbReference type="Gene3D" id="3.40.50.970">
    <property type="match status" value="1"/>
</dbReference>
<dbReference type="GO" id="GO:0047553">
    <property type="term" value="F:2-oxoglutarate synthase activity"/>
    <property type="evidence" value="ECO:0007669"/>
    <property type="project" value="UniProtKB-EC"/>
</dbReference>
<sequence length="286" mass="31800">MSYSAPRGKENITPHPYGKATQMFKLMGFPFTMFCKGCGYGSVAQAICRVYTEEKLQEELYPFIVNIGCYSSMPTVLPGKILMTLHGRGIAVATGVKMANPNIKPISIHGDGDLLSIGTNHFIHGARRNIDMIVILLNNNIYGMTGGQHAPTTPMGSKTSTTPRRYGEQPIDAVELAKVAGATYVARWTTNTMREFMKSFKKAIHRKGFSFIEIVSQCPTQYGSKNALPKALDGFNFIKNNSVRINKAKDMSPDELKGKYIIGEHLEIDRPTLWDRKSELIEKAKE</sequence>
<evidence type="ECO:0000313" key="4">
    <source>
        <dbReference type="Proteomes" id="UP000321408"/>
    </source>
</evidence>
<dbReference type="Proteomes" id="UP000321408">
    <property type="component" value="Chromosome"/>
</dbReference>
<dbReference type="EMBL" id="CP042905">
    <property type="protein sequence ID" value="QEE17059.1"/>
    <property type="molecule type" value="Genomic_DNA"/>
</dbReference>
<keyword evidence="1" id="KW-0560">Oxidoreductase</keyword>
<evidence type="ECO:0000256" key="1">
    <source>
        <dbReference type="ARBA" id="ARBA00023002"/>
    </source>
</evidence>
<feature type="domain" description="Thiamine pyrophosphate enzyme TPP-binding" evidence="2">
    <location>
        <begin position="69"/>
        <end position="214"/>
    </location>
</feature>
<dbReference type="GO" id="GO:0030976">
    <property type="term" value="F:thiamine pyrophosphate binding"/>
    <property type="evidence" value="ECO:0007669"/>
    <property type="project" value="InterPro"/>
</dbReference>
<dbReference type="OrthoDB" id="30755at2157"/>
<reference evidence="3 4" key="1">
    <citation type="journal article" date="2020" name="Nature">
        <title>Isolation of an archaeon at the prokaryote-eukaryote interface.</title>
        <authorList>
            <person name="Imachi H."/>
            <person name="Nobu M.K."/>
            <person name="Nakahara N."/>
            <person name="Morono Y."/>
            <person name="Ogawara M."/>
            <person name="Takaki Y."/>
            <person name="Takano Y."/>
            <person name="Uematsu K."/>
            <person name="Ikuta T."/>
            <person name="Ito M."/>
            <person name="Matsui Y."/>
            <person name="Miyazaki M."/>
            <person name="Murata K."/>
            <person name="Saito Y."/>
            <person name="Sakai S."/>
            <person name="Song C."/>
            <person name="Tasumi E."/>
            <person name="Yamanaka Y."/>
            <person name="Yamaguchi T."/>
            <person name="Kamagata Y."/>
            <person name="Tamaki H."/>
            <person name="Takai K."/>
        </authorList>
    </citation>
    <scope>NUCLEOTIDE SEQUENCE [LARGE SCALE GENOMIC DNA]</scope>
    <source>
        <strain evidence="3 4">MK-D1</strain>
    </source>
</reference>
<dbReference type="SUPFAM" id="SSF52518">
    <property type="entry name" value="Thiamin diphosphate-binding fold (THDP-binding)"/>
    <property type="match status" value="1"/>
</dbReference>
<dbReference type="Pfam" id="PF02775">
    <property type="entry name" value="TPP_enzyme_C"/>
    <property type="match status" value="1"/>
</dbReference>
<dbReference type="CDD" id="cd03375">
    <property type="entry name" value="TPP_OGFOR"/>
    <property type="match status" value="1"/>
</dbReference>
<name>A0A5B9DCN0_9ARCH</name>
<evidence type="ECO:0000313" key="3">
    <source>
        <dbReference type="EMBL" id="QEE17059.1"/>
    </source>
</evidence>
<dbReference type="AlphaFoldDB" id="A0A5B9DCN0"/>
<accession>A0A5B9DCN0</accession>